<dbReference type="PROSITE" id="PS51781">
    <property type="entry name" value="SH3B"/>
    <property type="match status" value="1"/>
</dbReference>
<evidence type="ECO:0000313" key="3">
    <source>
        <dbReference type="Proteomes" id="UP000034292"/>
    </source>
</evidence>
<dbReference type="InterPro" id="IPR013229">
    <property type="entry name" value="PEGA"/>
</dbReference>
<name>A0A0G0TME2_9BACT</name>
<dbReference type="Gene3D" id="2.30.30.40">
    <property type="entry name" value="SH3 Domains"/>
    <property type="match status" value="1"/>
</dbReference>
<dbReference type="AlphaFoldDB" id="A0A0G0TME2"/>
<dbReference type="STRING" id="1618408.UU23_C0002G0016"/>
<dbReference type="Pfam" id="PF08239">
    <property type="entry name" value="SH3_3"/>
    <property type="match status" value="1"/>
</dbReference>
<gene>
    <name evidence="2" type="ORF">UU23_C0002G0016</name>
</gene>
<dbReference type="Pfam" id="PF08308">
    <property type="entry name" value="PEGA"/>
    <property type="match status" value="2"/>
</dbReference>
<dbReference type="InterPro" id="IPR003646">
    <property type="entry name" value="SH3-like_bac-type"/>
</dbReference>
<organism evidence="2 3">
    <name type="scientific">Candidatus Curtissbacteria bacterium GW2011_GWA1_40_9</name>
    <dbReference type="NCBI Taxonomy" id="1618408"/>
    <lineage>
        <taxon>Bacteria</taxon>
        <taxon>Candidatus Curtissiibacteriota</taxon>
    </lineage>
</organism>
<accession>A0A0G0TME2</accession>
<protein>
    <submittedName>
        <fullName evidence="2">PEGA domain protein</fullName>
    </submittedName>
</protein>
<comment type="caution">
    <text evidence="2">The sequence shown here is derived from an EMBL/GenBank/DDBJ whole genome shotgun (WGS) entry which is preliminary data.</text>
</comment>
<sequence length="275" mass="30628">MLSLSTETIKPVAEAKNFIKNLPLLICCLSLVLILPGCSAIGRTKQAALQVTTNPQASVFLDNKHLGKTPFFSDQLQDGTHTIKVSASEAVYVDKVELKNGALTVVNRDLNNSLFAQSGEVLWLTEGKNDVFIATNPPNSEVTIDGQYQGKSPILINDLDNGDHKVLITNTGYFDREFTIKNSNNYKLVANVTLASQTAKNQQSQEKSDQVKKVEILNTPQRFLKVRKEPDYTAQEIGQVELGTTYEVIQEIEDWVKISFDGKLGWIYSQYTKKI</sequence>
<feature type="domain" description="SH3b" evidence="1">
    <location>
        <begin position="212"/>
        <end position="275"/>
    </location>
</feature>
<dbReference type="PANTHER" id="PTHR36194">
    <property type="entry name" value="S-LAYER-LIKE PROTEIN"/>
    <property type="match status" value="1"/>
</dbReference>
<dbReference type="PANTHER" id="PTHR36194:SF1">
    <property type="entry name" value="S-LAYER-LIKE PROTEIN"/>
    <property type="match status" value="1"/>
</dbReference>
<dbReference type="Proteomes" id="UP000034292">
    <property type="component" value="Unassembled WGS sequence"/>
</dbReference>
<evidence type="ECO:0000259" key="1">
    <source>
        <dbReference type="PROSITE" id="PS51781"/>
    </source>
</evidence>
<evidence type="ECO:0000313" key="2">
    <source>
        <dbReference type="EMBL" id="KKR78189.1"/>
    </source>
</evidence>
<reference evidence="2 3" key="1">
    <citation type="journal article" date="2015" name="Nature">
        <title>rRNA introns, odd ribosomes, and small enigmatic genomes across a large radiation of phyla.</title>
        <authorList>
            <person name="Brown C.T."/>
            <person name="Hug L.A."/>
            <person name="Thomas B.C."/>
            <person name="Sharon I."/>
            <person name="Castelle C.J."/>
            <person name="Singh A."/>
            <person name="Wilkins M.J."/>
            <person name="Williams K.H."/>
            <person name="Banfield J.F."/>
        </authorList>
    </citation>
    <scope>NUCLEOTIDE SEQUENCE [LARGE SCALE GENOMIC DNA]</scope>
</reference>
<dbReference type="EMBL" id="LBZV01000002">
    <property type="protein sequence ID" value="KKR78189.1"/>
    <property type="molecule type" value="Genomic_DNA"/>
</dbReference>
<proteinExistence type="predicted"/>